<gene>
    <name evidence="3" type="ORF">HZH68_016134</name>
</gene>
<comment type="caution">
    <text evidence="3">The sequence shown here is derived from an EMBL/GenBank/DDBJ whole genome shotgun (WGS) entry which is preliminary data.</text>
</comment>
<keyword evidence="4" id="KW-1185">Reference proteome</keyword>
<accession>A0A834MRR2</accession>
<keyword evidence="2" id="KW-0812">Transmembrane</keyword>
<evidence type="ECO:0000313" key="4">
    <source>
        <dbReference type="Proteomes" id="UP000617340"/>
    </source>
</evidence>
<dbReference type="AlphaFoldDB" id="A0A834MRR2"/>
<feature type="transmembrane region" description="Helical" evidence="2">
    <location>
        <begin position="88"/>
        <end position="110"/>
    </location>
</feature>
<feature type="region of interest" description="Disordered" evidence="1">
    <location>
        <begin position="1"/>
        <end position="22"/>
    </location>
</feature>
<organism evidence="3 4">
    <name type="scientific">Vespula germanica</name>
    <name type="common">German yellow jacket</name>
    <name type="synonym">Paravespula germanica</name>
    <dbReference type="NCBI Taxonomy" id="30212"/>
    <lineage>
        <taxon>Eukaryota</taxon>
        <taxon>Metazoa</taxon>
        <taxon>Ecdysozoa</taxon>
        <taxon>Arthropoda</taxon>
        <taxon>Hexapoda</taxon>
        <taxon>Insecta</taxon>
        <taxon>Pterygota</taxon>
        <taxon>Neoptera</taxon>
        <taxon>Endopterygota</taxon>
        <taxon>Hymenoptera</taxon>
        <taxon>Apocrita</taxon>
        <taxon>Aculeata</taxon>
        <taxon>Vespoidea</taxon>
        <taxon>Vespidae</taxon>
        <taxon>Vespinae</taxon>
        <taxon>Vespula</taxon>
    </lineage>
</organism>
<keyword evidence="2" id="KW-1133">Transmembrane helix</keyword>
<evidence type="ECO:0000256" key="1">
    <source>
        <dbReference type="SAM" id="MobiDB-lite"/>
    </source>
</evidence>
<reference evidence="3" key="1">
    <citation type="journal article" date="2020" name="G3 (Bethesda)">
        <title>High-Quality Assemblies for Three Invasive Social Wasps from the &lt;i&gt;Vespula&lt;/i&gt; Genus.</title>
        <authorList>
            <person name="Harrop T.W.R."/>
            <person name="Guhlin J."/>
            <person name="McLaughlin G.M."/>
            <person name="Permina E."/>
            <person name="Stockwell P."/>
            <person name="Gilligan J."/>
            <person name="Le Lec M.F."/>
            <person name="Gruber M.A.M."/>
            <person name="Quinn O."/>
            <person name="Lovegrove M."/>
            <person name="Duncan E.J."/>
            <person name="Remnant E.J."/>
            <person name="Van Eeckhoven J."/>
            <person name="Graham B."/>
            <person name="Knapp R.A."/>
            <person name="Langford K.W."/>
            <person name="Kronenberg Z."/>
            <person name="Press M.O."/>
            <person name="Eacker S.M."/>
            <person name="Wilson-Rankin E.E."/>
            <person name="Purcell J."/>
            <person name="Lester P.J."/>
            <person name="Dearden P.K."/>
        </authorList>
    </citation>
    <scope>NUCLEOTIDE SEQUENCE</scope>
    <source>
        <strain evidence="3">Linc-1</strain>
    </source>
</reference>
<keyword evidence="2" id="KW-0472">Membrane</keyword>
<proteinExistence type="predicted"/>
<protein>
    <submittedName>
        <fullName evidence="3">Uncharacterized protein</fullName>
    </submittedName>
</protein>
<dbReference type="Proteomes" id="UP000617340">
    <property type="component" value="Unassembled WGS sequence"/>
</dbReference>
<evidence type="ECO:0000256" key="2">
    <source>
        <dbReference type="SAM" id="Phobius"/>
    </source>
</evidence>
<sequence length="113" mass="13139">MGESSIGKNQNNEKVNPLNDEETRLDIKCSHNTMRKYYDKHHQKPRKYKEVAVQKKLQKLTIEEISLIYHRSLAECSPASLKNNRSEIFLNLSISELEIVTIAALLYPLLKKK</sequence>
<feature type="compositionally biased region" description="Polar residues" evidence="1">
    <location>
        <begin position="1"/>
        <end position="14"/>
    </location>
</feature>
<dbReference type="EMBL" id="JACSDZ010000022">
    <property type="protein sequence ID" value="KAF7381259.1"/>
    <property type="molecule type" value="Genomic_DNA"/>
</dbReference>
<name>A0A834MRR2_VESGE</name>
<evidence type="ECO:0000313" key="3">
    <source>
        <dbReference type="EMBL" id="KAF7381259.1"/>
    </source>
</evidence>